<keyword evidence="1" id="KW-0812">Transmembrane</keyword>
<protein>
    <recommendedName>
        <fullName evidence="4">Sporulation protein YjcZ</fullName>
    </recommendedName>
</protein>
<keyword evidence="1" id="KW-0472">Membrane</keyword>
<evidence type="ECO:0000313" key="2">
    <source>
        <dbReference type="EMBL" id="MFD1735488.1"/>
    </source>
</evidence>
<proteinExistence type="predicted"/>
<dbReference type="EMBL" id="JBHUEM010000003">
    <property type="protein sequence ID" value="MFD1735488.1"/>
    <property type="molecule type" value="Genomic_DNA"/>
</dbReference>
<evidence type="ECO:0000256" key="1">
    <source>
        <dbReference type="SAM" id="Phobius"/>
    </source>
</evidence>
<gene>
    <name evidence="2" type="ORF">ACFSCX_02825</name>
</gene>
<feature type="transmembrane region" description="Helical" evidence="1">
    <location>
        <begin position="61"/>
        <end position="84"/>
    </location>
</feature>
<dbReference type="Proteomes" id="UP001597214">
    <property type="component" value="Unassembled WGS sequence"/>
</dbReference>
<keyword evidence="1" id="KW-1133">Transmembrane helix</keyword>
<reference evidence="3" key="1">
    <citation type="journal article" date="2019" name="Int. J. Syst. Evol. Microbiol.">
        <title>The Global Catalogue of Microorganisms (GCM) 10K type strain sequencing project: providing services to taxonomists for standard genome sequencing and annotation.</title>
        <authorList>
            <consortium name="The Broad Institute Genomics Platform"/>
            <consortium name="The Broad Institute Genome Sequencing Center for Infectious Disease"/>
            <person name="Wu L."/>
            <person name="Ma J."/>
        </authorList>
    </citation>
    <scope>NUCLEOTIDE SEQUENCE [LARGE SCALE GENOMIC DNA]</scope>
    <source>
        <strain evidence="3">CCUG 49339</strain>
    </source>
</reference>
<comment type="caution">
    <text evidence="2">The sequence shown here is derived from an EMBL/GenBank/DDBJ whole genome shotgun (WGS) entry which is preliminary data.</text>
</comment>
<keyword evidence="3" id="KW-1185">Reference proteome</keyword>
<accession>A0ABW4LL61</accession>
<sequence length="85" mass="9174">MSQDIYGLCCRYQGKVVRINDRNGRVHVGRITRVTRSHVYITPAGRPGAGGYGYGFYGAGYGWGAGYGLALGVITGIALAGLFWW</sequence>
<evidence type="ECO:0000313" key="3">
    <source>
        <dbReference type="Proteomes" id="UP001597214"/>
    </source>
</evidence>
<organism evidence="2 3">
    <name type="scientific">Bacillus salitolerans</name>
    <dbReference type="NCBI Taxonomy" id="1437434"/>
    <lineage>
        <taxon>Bacteria</taxon>
        <taxon>Bacillati</taxon>
        <taxon>Bacillota</taxon>
        <taxon>Bacilli</taxon>
        <taxon>Bacillales</taxon>
        <taxon>Bacillaceae</taxon>
        <taxon>Bacillus</taxon>
    </lineage>
</organism>
<dbReference type="RefSeq" id="WP_377926588.1">
    <property type="nucleotide sequence ID" value="NZ_JBHUEM010000003.1"/>
</dbReference>
<evidence type="ECO:0008006" key="4">
    <source>
        <dbReference type="Google" id="ProtNLM"/>
    </source>
</evidence>
<name>A0ABW4LL61_9BACI</name>